<feature type="region of interest" description="Disordered" evidence="1">
    <location>
        <begin position="15"/>
        <end position="39"/>
    </location>
</feature>
<feature type="compositionally biased region" description="Basic residues" evidence="1">
    <location>
        <begin position="17"/>
        <end position="26"/>
    </location>
</feature>
<feature type="non-terminal residue" evidence="2">
    <location>
        <position position="62"/>
    </location>
</feature>
<reference evidence="2 3" key="1">
    <citation type="journal article" date="2021" name="BMC Genomics">
        <title>Datura genome reveals duplications of psychoactive alkaloid biosynthetic genes and high mutation rate following tissue culture.</title>
        <authorList>
            <person name="Rajewski A."/>
            <person name="Carter-House D."/>
            <person name="Stajich J."/>
            <person name="Litt A."/>
        </authorList>
    </citation>
    <scope>NUCLEOTIDE SEQUENCE [LARGE SCALE GENOMIC DNA]</scope>
    <source>
        <strain evidence="2">AR-01</strain>
    </source>
</reference>
<comment type="caution">
    <text evidence="2">The sequence shown here is derived from an EMBL/GenBank/DDBJ whole genome shotgun (WGS) entry which is preliminary data.</text>
</comment>
<sequence length="62" mass="6780">MASCVDKGKEVGVIDKGHKRLKKGTKGSKSSTTKTPPIRRFGAKVVEQHGLKWFNAQKLSKA</sequence>
<evidence type="ECO:0000256" key="1">
    <source>
        <dbReference type="SAM" id="MobiDB-lite"/>
    </source>
</evidence>
<name>A0ABS8T9T6_DATST</name>
<protein>
    <submittedName>
        <fullName evidence="2">Uncharacterized protein</fullName>
    </submittedName>
</protein>
<proteinExistence type="predicted"/>
<dbReference type="EMBL" id="JACEIK010001304">
    <property type="protein sequence ID" value="MCD7468179.1"/>
    <property type="molecule type" value="Genomic_DNA"/>
</dbReference>
<gene>
    <name evidence="2" type="ORF">HAX54_006136</name>
</gene>
<organism evidence="2 3">
    <name type="scientific">Datura stramonium</name>
    <name type="common">Jimsonweed</name>
    <name type="synonym">Common thornapple</name>
    <dbReference type="NCBI Taxonomy" id="4076"/>
    <lineage>
        <taxon>Eukaryota</taxon>
        <taxon>Viridiplantae</taxon>
        <taxon>Streptophyta</taxon>
        <taxon>Embryophyta</taxon>
        <taxon>Tracheophyta</taxon>
        <taxon>Spermatophyta</taxon>
        <taxon>Magnoliopsida</taxon>
        <taxon>eudicotyledons</taxon>
        <taxon>Gunneridae</taxon>
        <taxon>Pentapetalae</taxon>
        <taxon>asterids</taxon>
        <taxon>lamiids</taxon>
        <taxon>Solanales</taxon>
        <taxon>Solanaceae</taxon>
        <taxon>Solanoideae</taxon>
        <taxon>Datureae</taxon>
        <taxon>Datura</taxon>
    </lineage>
</organism>
<dbReference type="Proteomes" id="UP000823775">
    <property type="component" value="Unassembled WGS sequence"/>
</dbReference>
<accession>A0ABS8T9T6</accession>
<keyword evidence="3" id="KW-1185">Reference proteome</keyword>
<evidence type="ECO:0000313" key="2">
    <source>
        <dbReference type="EMBL" id="MCD7468179.1"/>
    </source>
</evidence>
<evidence type="ECO:0000313" key="3">
    <source>
        <dbReference type="Proteomes" id="UP000823775"/>
    </source>
</evidence>